<feature type="transmembrane region" description="Helical" evidence="6">
    <location>
        <begin position="284"/>
        <end position="302"/>
    </location>
</feature>
<evidence type="ECO:0000313" key="9">
    <source>
        <dbReference type="EMBL" id="MBS7455819.1"/>
    </source>
</evidence>
<dbReference type="PANTHER" id="PTHR30619">
    <property type="entry name" value="DNA INTERNALIZATION/COMPETENCE PROTEIN COMEC/REC2"/>
    <property type="match status" value="1"/>
</dbReference>
<dbReference type="InterPro" id="IPR052159">
    <property type="entry name" value="Competence_DNA_uptake"/>
</dbReference>
<dbReference type="Gene3D" id="3.60.15.10">
    <property type="entry name" value="Ribonuclease Z/Hydroxyacylglutathione hydrolase-like"/>
    <property type="match status" value="1"/>
</dbReference>
<dbReference type="InterPro" id="IPR004477">
    <property type="entry name" value="ComEC_N"/>
</dbReference>
<comment type="caution">
    <text evidence="8">The sequence shown here is derived from an EMBL/GenBank/DDBJ whole genome shotgun (WGS) entry which is preliminary data.</text>
</comment>
<feature type="domain" description="Metallo-beta-lactamase" evidence="7">
    <location>
        <begin position="527"/>
        <end position="712"/>
    </location>
</feature>
<protein>
    <submittedName>
        <fullName evidence="8">DNA internalization-related competence protein ComEC/Rec2</fullName>
    </submittedName>
</protein>
<dbReference type="SMART" id="SM00849">
    <property type="entry name" value="Lactamase_B"/>
    <property type="match status" value="1"/>
</dbReference>
<evidence type="ECO:0000256" key="4">
    <source>
        <dbReference type="ARBA" id="ARBA00022989"/>
    </source>
</evidence>
<feature type="transmembrane region" description="Helical" evidence="6">
    <location>
        <begin position="378"/>
        <end position="397"/>
    </location>
</feature>
<dbReference type="Pfam" id="PF03772">
    <property type="entry name" value="Competence"/>
    <property type="match status" value="1"/>
</dbReference>
<gene>
    <name evidence="9" type="ORF">KB893_001570</name>
    <name evidence="8" type="ORF">KB893_03525</name>
</gene>
<keyword evidence="5 6" id="KW-0472">Membrane</keyword>
<evidence type="ECO:0000256" key="5">
    <source>
        <dbReference type="ARBA" id="ARBA00023136"/>
    </source>
</evidence>
<keyword evidence="4 6" id="KW-1133">Transmembrane helix</keyword>
<evidence type="ECO:0000256" key="3">
    <source>
        <dbReference type="ARBA" id="ARBA00022692"/>
    </source>
</evidence>
<reference evidence="9 10" key="1">
    <citation type="journal article" date="2021" name="Microbiol. Resour. Announc.">
        <title>Draft Genome Sequence of Coralloluteibacterium stylophorae LMG 29479T.</title>
        <authorList>
            <person name="Karlyshev A.V."/>
            <person name="Kudryashova E.B."/>
            <person name="Ariskina E.V."/>
            <person name="Conroy A.P."/>
            <person name="Abidueva E.Y."/>
        </authorList>
    </citation>
    <scope>NUCLEOTIDE SEQUENCE [LARGE SCALE GENOMIC DNA]</scope>
    <source>
        <strain evidence="9 10">LMG 29479</strain>
    </source>
</reference>
<dbReference type="GO" id="GO:0030420">
    <property type="term" value="P:establishment of competence for transformation"/>
    <property type="evidence" value="ECO:0007669"/>
    <property type="project" value="InterPro"/>
</dbReference>
<dbReference type="NCBIfam" id="TIGR00361">
    <property type="entry name" value="ComEC_Rec2"/>
    <property type="match status" value="1"/>
</dbReference>
<evidence type="ECO:0000256" key="1">
    <source>
        <dbReference type="ARBA" id="ARBA00004651"/>
    </source>
</evidence>
<proteinExistence type="predicted"/>
<dbReference type="InterPro" id="IPR001279">
    <property type="entry name" value="Metallo-B-lactamas"/>
</dbReference>
<evidence type="ECO:0000256" key="2">
    <source>
        <dbReference type="ARBA" id="ARBA00022475"/>
    </source>
</evidence>
<dbReference type="PANTHER" id="PTHR30619:SF1">
    <property type="entry name" value="RECOMBINATION PROTEIN 2"/>
    <property type="match status" value="1"/>
</dbReference>
<dbReference type="EMBL" id="JAGQFT020000001">
    <property type="protein sequence ID" value="MBS7455819.1"/>
    <property type="molecule type" value="Genomic_DNA"/>
</dbReference>
<sequence>MPWTGIPRPAPFGPAVAVALLLGTGSALALPALPHVAVAFACAAAGALAWWRGRRTRWFGVLLFAAGWAWLHGDAALALRLPQELAGQDLRVEGRILGLPAPGDASTRFDLRILSAPPGAAQALVGRRVRLGWYGAAPTLEPGSRWALTVRLRRPRGSQNPGGFDFERHALERRLAATGYVRDADAARRLAAGGGVDALRDRLAVRIVAAVPGEASRFVRALALADTRGLEDGDWDVLRATGLTHLIAISGFHVGVVAGFGALLIGGLYRLLPGLGRRLPRPQGAAWGALAFAVAYAALAGFGLPTVRTVLMIAAALATVLLRRTAGPWQSLALAAIGVLLADPLAVLGAGFWLSFAGVAWLMWCLPRDGRRRWLREIAGAQGVATIALLPLTVWFFGQASIAGPLVNLVGIPVISLGVTPLAIAGTLLEPAWHAGGAALLRLAAWTMARLWQGVEPVAGWNGAFVWLPEPTPVAFAFALAGAFWLLLPRGVPGKWLAPLLWLPLLLPARSPPAAGEVDVALIDVGQGLSVLVRTRTHALLVDAGPAWPGGLDMGEAAVLPTLHALGVRRLDALVLSHTDGDHAGGLAAVRAGLPPARLLAPPDAAVAGAAACVAGQGWQWDGVHFGFLHPPPDFPYLGNESSCVLRVEGAGGAVLLPGDIGRQIEARLLRERPEGLPARILVVPHHGSGGSSSEAFVRAVAPELGLIGVGHGNRFGMPRPEVVARYRAVGTTLLTTAEEGFVEVRLGTDGSLREARRRRSHRRFWHETVR</sequence>
<dbReference type="SUPFAM" id="SSF56281">
    <property type="entry name" value="Metallo-hydrolase/oxidoreductase"/>
    <property type="match status" value="1"/>
</dbReference>
<dbReference type="InterPro" id="IPR004797">
    <property type="entry name" value="Competence_ComEC/Rec2"/>
</dbReference>
<keyword evidence="2" id="KW-1003">Cell membrane</keyword>
<evidence type="ECO:0000259" key="7">
    <source>
        <dbReference type="SMART" id="SM00849"/>
    </source>
</evidence>
<organism evidence="8">
    <name type="scientific">Coralloluteibacterium stylophorae</name>
    <dbReference type="NCBI Taxonomy" id="1776034"/>
    <lineage>
        <taxon>Bacteria</taxon>
        <taxon>Pseudomonadati</taxon>
        <taxon>Pseudomonadota</taxon>
        <taxon>Gammaproteobacteria</taxon>
        <taxon>Lysobacterales</taxon>
        <taxon>Lysobacteraceae</taxon>
        <taxon>Coralloluteibacterium</taxon>
    </lineage>
</organism>
<dbReference type="NCBIfam" id="TIGR00360">
    <property type="entry name" value="ComEC_N-term"/>
    <property type="match status" value="1"/>
</dbReference>
<dbReference type="GO" id="GO:0005886">
    <property type="term" value="C:plasma membrane"/>
    <property type="evidence" value="ECO:0007669"/>
    <property type="project" value="UniProtKB-SubCell"/>
</dbReference>
<feature type="transmembrane region" description="Helical" evidence="6">
    <location>
        <begin position="403"/>
        <end position="425"/>
    </location>
</feature>
<accession>A0A8J8AYW0</accession>
<dbReference type="AlphaFoldDB" id="A0A8J8AYW0"/>
<keyword evidence="3 6" id="KW-0812">Transmembrane</keyword>
<dbReference type="InterPro" id="IPR036866">
    <property type="entry name" value="RibonucZ/Hydroxyglut_hydro"/>
</dbReference>
<dbReference type="InterPro" id="IPR025405">
    <property type="entry name" value="DUF4131"/>
</dbReference>
<keyword evidence="10" id="KW-1185">Reference proteome</keyword>
<evidence type="ECO:0000256" key="6">
    <source>
        <dbReference type="SAM" id="Phobius"/>
    </source>
</evidence>
<evidence type="ECO:0000313" key="8">
    <source>
        <dbReference type="EMBL" id="MBR0561593.1"/>
    </source>
</evidence>
<dbReference type="Proteomes" id="UP000675747">
    <property type="component" value="Unassembled WGS sequence"/>
</dbReference>
<feature type="transmembrane region" description="Helical" evidence="6">
    <location>
        <begin position="472"/>
        <end position="488"/>
    </location>
</feature>
<comment type="subcellular location">
    <subcellularLocation>
        <location evidence="1">Cell membrane</location>
        <topology evidence="1">Multi-pass membrane protein</topology>
    </subcellularLocation>
</comment>
<name>A0A8J8AYW0_9GAMM</name>
<dbReference type="Pfam" id="PF13567">
    <property type="entry name" value="DUF4131"/>
    <property type="match status" value="1"/>
</dbReference>
<dbReference type="EMBL" id="JAGQFT010000014">
    <property type="protein sequence ID" value="MBR0561593.1"/>
    <property type="molecule type" value="Genomic_DNA"/>
</dbReference>
<feature type="transmembrane region" description="Helical" evidence="6">
    <location>
        <begin position="246"/>
        <end position="272"/>
    </location>
</feature>
<dbReference type="Pfam" id="PF00753">
    <property type="entry name" value="Lactamase_B"/>
    <property type="match status" value="1"/>
</dbReference>
<dbReference type="CDD" id="cd07731">
    <property type="entry name" value="ComA-like_MBL-fold"/>
    <property type="match status" value="1"/>
</dbReference>
<reference evidence="8" key="2">
    <citation type="submission" date="2021-04" db="EMBL/GenBank/DDBJ databases">
        <authorList>
            <person name="Karlyshev A.V."/>
        </authorList>
    </citation>
    <scope>NUCLEOTIDE SEQUENCE</scope>
    <source>
        <strain evidence="8">LMG 29479</strain>
    </source>
</reference>
<evidence type="ECO:0000313" key="10">
    <source>
        <dbReference type="Proteomes" id="UP000675747"/>
    </source>
</evidence>
<dbReference type="InterPro" id="IPR035681">
    <property type="entry name" value="ComA-like_MBL"/>
</dbReference>